<evidence type="ECO:0000313" key="3">
    <source>
        <dbReference type="Proteomes" id="UP001194468"/>
    </source>
</evidence>
<organism evidence="2 3">
    <name type="scientific">Boletus edulis BED1</name>
    <dbReference type="NCBI Taxonomy" id="1328754"/>
    <lineage>
        <taxon>Eukaryota</taxon>
        <taxon>Fungi</taxon>
        <taxon>Dikarya</taxon>
        <taxon>Basidiomycota</taxon>
        <taxon>Agaricomycotina</taxon>
        <taxon>Agaricomycetes</taxon>
        <taxon>Agaricomycetidae</taxon>
        <taxon>Boletales</taxon>
        <taxon>Boletineae</taxon>
        <taxon>Boletaceae</taxon>
        <taxon>Boletoideae</taxon>
        <taxon>Boletus</taxon>
    </lineage>
</organism>
<accession>A0AAD4BM36</accession>
<reference evidence="2" key="2">
    <citation type="journal article" date="2020" name="Nat. Commun.">
        <title>Large-scale genome sequencing of mycorrhizal fungi provides insights into the early evolution of symbiotic traits.</title>
        <authorList>
            <person name="Miyauchi S."/>
            <person name="Kiss E."/>
            <person name="Kuo A."/>
            <person name="Drula E."/>
            <person name="Kohler A."/>
            <person name="Sanchez-Garcia M."/>
            <person name="Morin E."/>
            <person name="Andreopoulos B."/>
            <person name="Barry K.W."/>
            <person name="Bonito G."/>
            <person name="Buee M."/>
            <person name="Carver A."/>
            <person name="Chen C."/>
            <person name="Cichocki N."/>
            <person name="Clum A."/>
            <person name="Culley D."/>
            <person name="Crous P.W."/>
            <person name="Fauchery L."/>
            <person name="Girlanda M."/>
            <person name="Hayes R.D."/>
            <person name="Keri Z."/>
            <person name="LaButti K."/>
            <person name="Lipzen A."/>
            <person name="Lombard V."/>
            <person name="Magnuson J."/>
            <person name="Maillard F."/>
            <person name="Murat C."/>
            <person name="Nolan M."/>
            <person name="Ohm R.A."/>
            <person name="Pangilinan J."/>
            <person name="Pereira M.F."/>
            <person name="Perotto S."/>
            <person name="Peter M."/>
            <person name="Pfister S."/>
            <person name="Riley R."/>
            <person name="Sitrit Y."/>
            <person name="Stielow J.B."/>
            <person name="Szollosi G."/>
            <person name="Zifcakova L."/>
            <person name="Stursova M."/>
            <person name="Spatafora J.W."/>
            <person name="Tedersoo L."/>
            <person name="Vaario L.M."/>
            <person name="Yamada A."/>
            <person name="Yan M."/>
            <person name="Wang P."/>
            <person name="Xu J."/>
            <person name="Bruns T."/>
            <person name="Baldrian P."/>
            <person name="Vilgalys R."/>
            <person name="Dunand C."/>
            <person name="Henrissat B."/>
            <person name="Grigoriev I.V."/>
            <person name="Hibbett D."/>
            <person name="Nagy L.G."/>
            <person name="Martin F.M."/>
        </authorList>
    </citation>
    <scope>NUCLEOTIDE SEQUENCE</scope>
    <source>
        <strain evidence="2">BED1</strain>
    </source>
</reference>
<name>A0AAD4BM36_BOLED</name>
<keyword evidence="3" id="KW-1185">Reference proteome</keyword>
<feature type="non-terminal residue" evidence="2">
    <location>
        <position position="1"/>
    </location>
</feature>
<dbReference type="EMBL" id="WHUW01000029">
    <property type="protein sequence ID" value="KAF8434349.1"/>
    <property type="molecule type" value="Genomic_DNA"/>
</dbReference>
<dbReference type="AlphaFoldDB" id="A0AAD4BM36"/>
<protein>
    <submittedName>
        <fullName evidence="2">Uncharacterized protein</fullName>
    </submittedName>
</protein>
<dbReference type="Proteomes" id="UP001194468">
    <property type="component" value="Unassembled WGS sequence"/>
</dbReference>
<feature type="compositionally biased region" description="Polar residues" evidence="1">
    <location>
        <begin position="81"/>
        <end position="91"/>
    </location>
</feature>
<sequence>LRLSHQRQDGSWDFADPDPFHFKKECSPDPPSHLEHRPAPLTLAPRAQRASTHKDEWGPRTPTTPTSAVEPPPPAYCRESSVYQSKHLSLS</sequence>
<comment type="caution">
    <text evidence="2">The sequence shown here is derived from an EMBL/GenBank/DDBJ whole genome shotgun (WGS) entry which is preliminary data.</text>
</comment>
<feature type="compositionally biased region" description="Basic and acidic residues" evidence="1">
    <location>
        <begin position="1"/>
        <end position="10"/>
    </location>
</feature>
<evidence type="ECO:0000313" key="2">
    <source>
        <dbReference type="EMBL" id="KAF8434349.1"/>
    </source>
</evidence>
<proteinExistence type="predicted"/>
<feature type="region of interest" description="Disordered" evidence="1">
    <location>
        <begin position="1"/>
        <end position="91"/>
    </location>
</feature>
<reference evidence="2" key="1">
    <citation type="submission" date="2019-10" db="EMBL/GenBank/DDBJ databases">
        <authorList>
            <consortium name="DOE Joint Genome Institute"/>
            <person name="Kuo A."/>
            <person name="Miyauchi S."/>
            <person name="Kiss E."/>
            <person name="Drula E."/>
            <person name="Kohler A."/>
            <person name="Sanchez-Garcia M."/>
            <person name="Andreopoulos B."/>
            <person name="Barry K.W."/>
            <person name="Bonito G."/>
            <person name="Buee M."/>
            <person name="Carver A."/>
            <person name="Chen C."/>
            <person name="Cichocki N."/>
            <person name="Clum A."/>
            <person name="Culley D."/>
            <person name="Crous P.W."/>
            <person name="Fauchery L."/>
            <person name="Girlanda M."/>
            <person name="Hayes R."/>
            <person name="Keri Z."/>
            <person name="LaButti K."/>
            <person name="Lipzen A."/>
            <person name="Lombard V."/>
            <person name="Magnuson J."/>
            <person name="Maillard F."/>
            <person name="Morin E."/>
            <person name="Murat C."/>
            <person name="Nolan M."/>
            <person name="Ohm R."/>
            <person name="Pangilinan J."/>
            <person name="Pereira M."/>
            <person name="Perotto S."/>
            <person name="Peter M."/>
            <person name="Riley R."/>
            <person name="Sitrit Y."/>
            <person name="Stielow B."/>
            <person name="Szollosi G."/>
            <person name="Zifcakova L."/>
            <person name="Stursova M."/>
            <person name="Spatafora J.W."/>
            <person name="Tedersoo L."/>
            <person name="Vaario L.-M."/>
            <person name="Yamada A."/>
            <person name="Yan M."/>
            <person name="Wang P."/>
            <person name="Xu J."/>
            <person name="Bruns T."/>
            <person name="Baldrian P."/>
            <person name="Vilgalys R."/>
            <person name="Henrissat B."/>
            <person name="Grigoriev I.V."/>
            <person name="Hibbett D."/>
            <person name="Nagy L.G."/>
            <person name="Martin F.M."/>
        </authorList>
    </citation>
    <scope>NUCLEOTIDE SEQUENCE</scope>
    <source>
        <strain evidence="2">BED1</strain>
    </source>
</reference>
<feature type="compositionally biased region" description="Basic and acidic residues" evidence="1">
    <location>
        <begin position="18"/>
        <end position="38"/>
    </location>
</feature>
<gene>
    <name evidence="2" type="ORF">L210DRAFT_844101</name>
</gene>
<evidence type="ECO:0000256" key="1">
    <source>
        <dbReference type="SAM" id="MobiDB-lite"/>
    </source>
</evidence>